<reference evidence="2 3" key="1">
    <citation type="submission" date="2019-08" db="EMBL/GenBank/DDBJ databases">
        <title>Genome of Luteibaculum oceani JCM 18817.</title>
        <authorList>
            <person name="Bowman J.P."/>
        </authorList>
    </citation>
    <scope>NUCLEOTIDE SEQUENCE [LARGE SCALE GENOMIC DNA]</scope>
    <source>
        <strain evidence="2 3">JCM 18817</strain>
    </source>
</reference>
<dbReference type="Proteomes" id="UP000321168">
    <property type="component" value="Unassembled WGS sequence"/>
</dbReference>
<keyword evidence="3" id="KW-1185">Reference proteome</keyword>
<name>A0A5C6URI8_9FLAO</name>
<comment type="caution">
    <text evidence="2">The sequence shown here is derived from an EMBL/GenBank/DDBJ whole genome shotgun (WGS) entry which is preliminary data.</text>
</comment>
<dbReference type="EMBL" id="VORB01000012">
    <property type="protein sequence ID" value="TXC75619.1"/>
    <property type="molecule type" value="Genomic_DNA"/>
</dbReference>
<evidence type="ECO:0008006" key="4">
    <source>
        <dbReference type="Google" id="ProtNLM"/>
    </source>
</evidence>
<organism evidence="2 3">
    <name type="scientific">Luteibaculum oceani</name>
    <dbReference type="NCBI Taxonomy" id="1294296"/>
    <lineage>
        <taxon>Bacteria</taxon>
        <taxon>Pseudomonadati</taxon>
        <taxon>Bacteroidota</taxon>
        <taxon>Flavobacteriia</taxon>
        <taxon>Flavobacteriales</taxon>
        <taxon>Luteibaculaceae</taxon>
        <taxon>Luteibaculum</taxon>
    </lineage>
</organism>
<protein>
    <recommendedName>
        <fullName evidence="4">Aromatic hydrocarbon degradation protein</fullName>
    </recommendedName>
</protein>
<proteinExistence type="predicted"/>
<dbReference type="RefSeq" id="WP_147015391.1">
    <property type="nucleotide sequence ID" value="NZ_VORB01000012.1"/>
</dbReference>
<evidence type="ECO:0000313" key="3">
    <source>
        <dbReference type="Proteomes" id="UP000321168"/>
    </source>
</evidence>
<dbReference type="AlphaFoldDB" id="A0A5C6URI8"/>
<evidence type="ECO:0000313" key="2">
    <source>
        <dbReference type="EMBL" id="TXC75619.1"/>
    </source>
</evidence>
<evidence type="ECO:0000256" key="1">
    <source>
        <dbReference type="SAM" id="SignalP"/>
    </source>
</evidence>
<dbReference type="OrthoDB" id="1491239at2"/>
<feature type="chain" id="PRO_5023038617" description="Aromatic hydrocarbon degradation protein" evidence="1">
    <location>
        <begin position="22"/>
        <end position="440"/>
    </location>
</feature>
<accession>A0A5C6URI8</accession>
<dbReference type="Gene3D" id="2.40.160.60">
    <property type="entry name" value="Outer membrane protein transport protein (OMPP1/FadL/TodX)"/>
    <property type="match status" value="1"/>
</dbReference>
<sequence length="440" mass="49341">MPNTRWLAGLILSLICLTVQAQNSNQSPFSRLGYGNLRDGGAAAQWALGGTGYGISGYQQINLLNPAFGTDLDFPIFNVNGAGNFTSISGDNFEYKQSYSNLNSVAMAFPVKKTFFFQFGLRPFSAINYSLDTKVQMDTNTIDANYAGSGGLKDAYLAVAYNLYNKADSNIFAVALQFDHYFGPLQQERTLYTDVLDNGYGIKERRIANMQGSALSAALSYRFFPIKDKNFKINLGLVYQPEITVKGRQEVFAFTFLRNFGGNELGKDTIQYLRADNNSASIPSKLGLGIGFEVKDKLYFGVDYTKQSWSTFNQDFEVDALDGTFRDYSKVSFGIQYTPSRNILFNEPIWNYISYSAGLWSATGYVDYNGAAINEFGTSFGLRLPFRRSRSTSALQIGYQYVVRGSVADNLIQEKSNRIIFGLSLSPNFIDRWFYKRKYD</sequence>
<keyword evidence="1" id="KW-0732">Signal</keyword>
<feature type="signal peptide" evidence="1">
    <location>
        <begin position="1"/>
        <end position="21"/>
    </location>
</feature>
<gene>
    <name evidence="2" type="ORF">FRX97_11610</name>
</gene>